<dbReference type="EMBL" id="JBHTIW010000014">
    <property type="protein sequence ID" value="MFD0921614.1"/>
    <property type="molecule type" value="Genomic_DNA"/>
</dbReference>
<evidence type="ECO:0000259" key="1">
    <source>
        <dbReference type="PROSITE" id="PS50801"/>
    </source>
</evidence>
<dbReference type="InterPro" id="IPR036513">
    <property type="entry name" value="STAS_dom_sf"/>
</dbReference>
<dbReference type="SUPFAM" id="SSF52091">
    <property type="entry name" value="SpoIIaa-like"/>
    <property type="match status" value="1"/>
</dbReference>
<organism evidence="2 3">
    <name type="scientific">Saccharopolyspora rosea</name>
    <dbReference type="NCBI Taxonomy" id="524884"/>
    <lineage>
        <taxon>Bacteria</taxon>
        <taxon>Bacillati</taxon>
        <taxon>Actinomycetota</taxon>
        <taxon>Actinomycetes</taxon>
        <taxon>Pseudonocardiales</taxon>
        <taxon>Pseudonocardiaceae</taxon>
        <taxon>Saccharopolyspora</taxon>
    </lineage>
</organism>
<evidence type="ECO:0000313" key="2">
    <source>
        <dbReference type="EMBL" id="MFD0921614.1"/>
    </source>
</evidence>
<protein>
    <submittedName>
        <fullName evidence="2">STAS domain-containing protein</fullName>
    </submittedName>
</protein>
<feature type="domain" description="STAS" evidence="1">
    <location>
        <begin position="23"/>
        <end position="122"/>
    </location>
</feature>
<sequence>MTHDYGSADPEAARFAVDRPDHDTTVVAASGEVDAAAVPRLRELLDRICSDGTRTMVVDLSEVTFFGSDGLEWLCEAQQRAGARAMALCLVPGRQVDRLLHLVREEDRFRSFDSVPRALGAVRG</sequence>
<proteinExistence type="predicted"/>
<evidence type="ECO:0000313" key="3">
    <source>
        <dbReference type="Proteomes" id="UP001597018"/>
    </source>
</evidence>
<dbReference type="PROSITE" id="PS50801">
    <property type="entry name" value="STAS"/>
    <property type="match status" value="1"/>
</dbReference>
<gene>
    <name evidence="2" type="ORF">ACFQ16_17860</name>
</gene>
<dbReference type="PANTHER" id="PTHR33495:SF2">
    <property type="entry name" value="ANTI-SIGMA FACTOR ANTAGONIST TM_1081-RELATED"/>
    <property type="match status" value="1"/>
</dbReference>
<dbReference type="RefSeq" id="WP_263247039.1">
    <property type="nucleotide sequence ID" value="NZ_BAABLT010000006.1"/>
</dbReference>
<dbReference type="InterPro" id="IPR002645">
    <property type="entry name" value="STAS_dom"/>
</dbReference>
<name>A0ABW3FY73_9PSEU</name>
<dbReference type="Gene3D" id="3.30.750.24">
    <property type="entry name" value="STAS domain"/>
    <property type="match status" value="1"/>
</dbReference>
<dbReference type="Proteomes" id="UP001597018">
    <property type="component" value="Unassembled WGS sequence"/>
</dbReference>
<dbReference type="PANTHER" id="PTHR33495">
    <property type="entry name" value="ANTI-SIGMA FACTOR ANTAGONIST TM_1081-RELATED-RELATED"/>
    <property type="match status" value="1"/>
</dbReference>
<comment type="caution">
    <text evidence="2">The sequence shown here is derived from an EMBL/GenBank/DDBJ whole genome shotgun (WGS) entry which is preliminary data.</text>
</comment>
<keyword evidence="3" id="KW-1185">Reference proteome</keyword>
<dbReference type="Pfam" id="PF01740">
    <property type="entry name" value="STAS"/>
    <property type="match status" value="1"/>
</dbReference>
<dbReference type="CDD" id="cd07043">
    <property type="entry name" value="STAS_anti-anti-sigma_factors"/>
    <property type="match status" value="1"/>
</dbReference>
<accession>A0ABW3FY73</accession>
<reference evidence="3" key="1">
    <citation type="journal article" date="2019" name="Int. J. Syst. Evol. Microbiol.">
        <title>The Global Catalogue of Microorganisms (GCM) 10K type strain sequencing project: providing services to taxonomists for standard genome sequencing and annotation.</title>
        <authorList>
            <consortium name="The Broad Institute Genomics Platform"/>
            <consortium name="The Broad Institute Genome Sequencing Center for Infectious Disease"/>
            <person name="Wu L."/>
            <person name="Ma J."/>
        </authorList>
    </citation>
    <scope>NUCLEOTIDE SEQUENCE [LARGE SCALE GENOMIC DNA]</scope>
    <source>
        <strain evidence="3">CCUG 56401</strain>
    </source>
</reference>